<dbReference type="SUPFAM" id="SSF56322">
    <property type="entry name" value="ADC synthase"/>
    <property type="match status" value="1"/>
</dbReference>
<proteinExistence type="inferred from homology"/>
<dbReference type="Pfam" id="PF00425">
    <property type="entry name" value="Chorismate_bind"/>
    <property type="match status" value="1"/>
</dbReference>
<keyword evidence="9" id="KW-1185">Reference proteome</keyword>
<reference evidence="9" key="1">
    <citation type="journal article" date="2019" name="Int. J. Syst. Evol. Microbiol.">
        <title>The Global Catalogue of Microorganisms (GCM) 10K type strain sequencing project: providing services to taxonomists for standard genome sequencing and annotation.</title>
        <authorList>
            <consortium name="The Broad Institute Genomics Platform"/>
            <consortium name="The Broad Institute Genome Sequencing Center for Infectious Disease"/>
            <person name="Wu L."/>
            <person name="Ma J."/>
        </authorList>
    </citation>
    <scope>NUCLEOTIDE SEQUENCE [LARGE SCALE GENOMIC DNA]</scope>
    <source>
        <strain evidence="9">JCM 17458</strain>
    </source>
</reference>
<dbReference type="SUPFAM" id="SSF52317">
    <property type="entry name" value="Class I glutamine amidotransferase-like"/>
    <property type="match status" value="1"/>
</dbReference>
<dbReference type="PANTHER" id="PTHR11236:SF18">
    <property type="entry name" value="AMINODEOXYCHORISMATE SYNTHASE"/>
    <property type="match status" value="1"/>
</dbReference>
<dbReference type="InterPro" id="IPR015890">
    <property type="entry name" value="Chorismate_C"/>
</dbReference>
<evidence type="ECO:0000259" key="5">
    <source>
        <dbReference type="Pfam" id="PF00117"/>
    </source>
</evidence>
<organism evidence="8 9">
    <name type="scientific">Brevibacterium daeguense</name>
    <dbReference type="NCBI Taxonomy" id="909936"/>
    <lineage>
        <taxon>Bacteria</taxon>
        <taxon>Bacillati</taxon>
        <taxon>Actinomycetota</taxon>
        <taxon>Actinomycetes</taxon>
        <taxon>Micrococcales</taxon>
        <taxon>Brevibacteriaceae</taxon>
        <taxon>Brevibacterium</taxon>
    </lineage>
</organism>
<feature type="domain" description="Anthranilate synthase component I N-terminal" evidence="7">
    <location>
        <begin position="240"/>
        <end position="389"/>
    </location>
</feature>
<evidence type="ECO:0000313" key="9">
    <source>
        <dbReference type="Proteomes" id="UP001501586"/>
    </source>
</evidence>
<dbReference type="Pfam" id="PF04715">
    <property type="entry name" value="Anth_synt_I_N"/>
    <property type="match status" value="1"/>
</dbReference>
<dbReference type="Gene3D" id="3.60.120.10">
    <property type="entry name" value="Anthranilate synthase"/>
    <property type="match status" value="1"/>
</dbReference>
<dbReference type="InterPro" id="IPR029062">
    <property type="entry name" value="Class_I_gatase-like"/>
</dbReference>
<protein>
    <recommendedName>
        <fullName evidence="2">aminodeoxychorismate synthase</fullName>
        <ecNumber evidence="2">2.6.1.85</ecNumber>
    </recommendedName>
</protein>
<dbReference type="Proteomes" id="UP001501586">
    <property type="component" value="Unassembled WGS sequence"/>
</dbReference>
<dbReference type="Gene3D" id="3.40.50.880">
    <property type="match status" value="1"/>
</dbReference>
<sequence>MSRPRPGEVLIVDNYDSFTHNLAHMVAQLIGRPPTVVPNDADFGSIELHRFSHVILSPGPGSPLVPEDVGICSRALEEAEVPVLGVCLGHQLIAARAGAVVAAAPEPVHGRVAVIDHYGDELFAGVPAQFDAVRYHSLAVAEVPDELEVTARSSDGVIMGVRHPRRPHWGVQFHPESVLSRSGHRILANFLAVEAGSGGAWVPEHPVPEDPIAEERTARPPQTDAPHEWWIDVRELPASVAPEQSYAVLYEHDDTSFWLDSSDVQGASLPEPGRRSTMSVMGSCEGVLSHVLTYRAGSGTTLRTSAAGATRVCDGDILEVMERELAPFQRMTPPDQPIDFHLGYVGYLGYGLKADTEGVPDPDPSEPPDCRLVFAERAIVFDHRDGRCLLLALRSTDPGHPVSSASQVWMDDTEQALLAAAALTSPAVLTSPAPGSAGQALDAAASAPLPDTATIETSFLARHDKQHYLDLIRRCQELIRAGETYEVCLTNMLEFPQGLSPLPTYLRLRAAARVPYGALLRCGSFSVLSASPECFLRVDADGWVETRPIKGTRPRGLTGVQDAELMAELTSSEKDRAENLMIVDLARNDLSRVCEHGSVHVPALFHVESFPSVHQLISTVRGRLRPQRTGFDAIRAAFPGGSMTGAPKRRTLRIIDDLEDGPRGVYSGALGWISLSGALELSVVIRTAVVTEDRATFGVGGAITALSDPEEEYEETLVKARTIASALLADDRAPSGTAEPSA</sequence>
<dbReference type="PRINTS" id="PR00099">
    <property type="entry name" value="CPSGATASE"/>
</dbReference>
<dbReference type="NCBIfam" id="TIGR00553">
    <property type="entry name" value="pabB"/>
    <property type="match status" value="1"/>
</dbReference>
<dbReference type="InterPro" id="IPR017926">
    <property type="entry name" value="GATASE"/>
</dbReference>
<feature type="domain" description="Chorismate-utilising enzyme C-terminal" evidence="6">
    <location>
        <begin position="464"/>
        <end position="719"/>
    </location>
</feature>
<dbReference type="PANTHER" id="PTHR11236">
    <property type="entry name" value="AMINOBENZOATE/ANTHRANILATE SYNTHASE"/>
    <property type="match status" value="1"/>
</dbReference>
<comment type="similarity">
    <text evidence="1">In the C-terminal section; belongs to the anthranilate synthase component I family.</text>
</comment>
<evidence type="ECO:0000256" key="1">
    <source>
        <dbReference type="ARBA" id="ARBA00005970"/>
    </source>
</evidence>
<dbReference type="InterPro" id="IPR005801">
    <property type="entry name" value="ADC_synthase"/>
</dbReference>
<evidence type="ECO:0000259" key="6">
    <source>
        <dbReference type="Pfam" id="PF00425"/>
    </source>
</evidence>
<evidence type="ECO:0000256" key="4">
    <source>
        <dbReference type="ARBA" id="ARBA00022962"/>
    </source>
</evidence>
<dbReference type="InterPro" id="IPR006805">
    <property type="entry name" value="Anth_synth_I_N"/>
</dbReference>
<feature type="domain" description="Glutamine amidotransferase" evidence="5">
    <location>
        <begin position="10"/>
        <end position="191"/>
    </location>
</feature>
<dbReference type="EC" id="2.6.1.85" evidence="2"/>
<keyword evidence="3" id="KW-0808">Transferase</keyword>
<evidence type="ECO:0000256" key="3">
    <source>
        <dbReference type="ARBA" id="ARBA00022679"/>
    </source>
</evidence>
<gene>
    <name evidence="8" type="primary">pabB</name>
    <name evidence="8" type="ORF">GCM10022261_00590</name>
</gene>
<dbReference type="InterPro" id="IPR005802">
    <property type="entry name" value="ADC_synth_comp_1"/>
</dbReference>
<evidence type="ECO:0000256" key="2">
    <source>
        <dbReference type="ARBA" id="ARBA00013139"/>
    </source>
</evidence>
<dbReference type="NCBIfam" id="TIGR00566">
    <property type="entry name" value="trpG_papA"/>
    <property type="match status" value="1"/>
</dbReference>
<evidence type="ECO:0000313" key="8">
    <source>
        <dbReference type="EMBL" id="GAA4282528.1"/>
    </source>
</evidence>
<dbReference type="EMBL" id="BAABAZ010000003">
    <property type="protein sequence ID" value="GAA4282528.1"/>
    <property type="molecule type" value="Genomic_DNA"/>
</dbReference>
<dbReference type="InterPro" id="IPR006221">
    <property type="entry name" value="TrpG/PapA_dom"/>
</dbReference>
<name>A0ABP8EEW2_9MICO</name>
<dbReference type="PRINTS" id="PR00096">
    <property type="entry name" value="GATASE"/>
</dbReference>
<dbReference type="RefSeq" id="WP_236865856.1">
    <property type="nucleotide sequence ID" value="NZ_BAABAZ010000003.1"/>
</dbReference>
<dbReference type="CDD" id="cd01743">
    <property type="entry name" value="GATase1_Anthranilate_Synthase"/>
    <property type="match status" value="1"/>
</dbReference>
<dbReference type="InterPro" id="IPR019999">
    <property type="entry name" value="Anth_synth_I-like"/>
</dbReference>
<keyword evidence="4" id="KW-0315">Glutamine amidotransferase</keyword>
<comment type="caution">
    <text evidence="8">The sequence shown here is derived from an EMBL/GenBank/DDBJ whole genome shotgun (WGS) entry which is preliminary data.</text>
</comment>
<dbReference type="Pfam" id="PF00117">
    <property type="entry name" value="GATase"/>
    <property type="match status" value="1"/>
</dbReference>
<accession>A0ABP8EEW2</accession>
<dbReference type="PRINTS" id="PR00097">
    <property type="entry name" value="ANTSNTHASEII"/>
</dbReference>
<dbReference type="PROSITE" id="PS51273">
    <property type="entry name" value="GATASE_TYPE_1"/>
    <property type="match status" value="1"/>
</dbReference>
<evidence type="ECO:0000259" key="7">
    <source>
        <dbReference type="Pfam" id="PF04715"/>
    </source>
</evidence>